<reference evidence="7 8" key="1">
    <citation type="submission" date="2015-11" db="EMBL/GenBank/DDBJ databases">
        <authorList>
            <person name="Lin W."/>
        </authorList>
    </citation>
    <scope>NUCLEOTIDE SEQUENCE [LARGE SCALE GENOMIC DNA]</scope>
    <source>
        <strain evidence="7 8">HCH-1</strain>
    </source>
</reference>
<dbReference type="PANTHER" id="PTHR32089:SF112">
    <property type="entry name" value="LYSOZYME-LIKE PROTEIN-RELATED"/>
    <property type="match status" value="1"/>
</dbReference>
<dbReference type="Pfam" id="PF00672">
    <property type="entry name" value="HAMP"/>
    <property type="match status" value="1"/>
</dbReference>
<dbReference type="Pfam" id="PF00015">
    <property type="entry name" value="MCPsignal"/>
    <property type="match status" value="1"/>
</dbReference>
<evidence type="ECO:0000259" key="6">
    <source>
        <dbReference type="PROSITE" id="PS50885"/>
    </source>
</evidence>
<dbReference type="PROSITE" id="PS50111">
    <property type="entry name" value="CHEMOTAXIS_TRANSDUC_2"/>
    <property type="match status" value="1"/>
</dbReference>
<dbReference type="SUPFAM" id="SSF58104">
    <property type="entry name" value="Methyl-accepting chemotaxis protein (MCP) signaling domain"/>
    <property type="match status" value="1"/>
</dbReference>
<dbReference type="SMART" id="SM00283">
    <property type="entry name" value="MA"/>
    <property type="match status" value="1"/>
</dbReference>
<keyword evidence="8" id="KW-1185">Reference proteome</keyword>
<evidence type="ECO:0000313" key="8">
    <source>
        <dbReference type="Proteomes" id="UP000060487"/>
    </source>
</evidence>
<keyword evidence="4" id="KW-1133">Transmembrane helix</keyword>
<evidence type="ECO:0000256" key="2">
    <source>
        <dbReference type="ARBA" id="ARBA00029447"/>
    </source>
</evidence>
<dbReference type="Gene3D" id="1.10.287.950">
    <property type="entry name" value="Methyl-accepting chemotaxis protein"/>
    <property type="match status" value="1"/>
</dbReference>
<dbReference type="Proteomes" id="UP000060487">
    <property type="component" value="Unassembled WGS sequence"/>
</dbReference>
<protein>
    <submittedName>
        <fullName evidence="7">Chemotaxis protein</fullName>
    </submittedName>
</protein>
<gene>
    <name evidence="7" type="ORF">ASN18_3014</name>
</gene>
<sequence length="599" mass="64857">MLKKMNFGTKVIIVVALSFIFSYTVNVFLIKGIIEKDALNALVMKAKAITAEAESARNFVADLRVKNAFNDTKMLAELKEKIAGATTPEAIIERARTTAYYYTIPVVAGWTVAASKAPDAGYDFKAVRVQARNKNNEATPVERTMLQKMESEKKDDYWMIDKEANVLRYMKAVVMRSECMICHGVESDYPEGKGYDPLGIKMEGWKAGEQHGGFEIIADLKPMQETVSSSLKQTILFGAIITVVVVIIIYTLIKRLAINPVKHIRELLGKVAEGDLTVKAEASTEDDIGMLANSLNKMVASFDAMIHNIAASSGNVVSSVDVLRVSAEKTAAGVQNQSGQAARIASAAEEMRHTITDIARNASVATDTSEQAMTTANTGMDIATGAVNTVNQVSASTKELAELIERLNNRVSEIGDIVTVIKEIADQTNLLALNAAIEAARAGEQGRGFAVVADEVRKLAEKTIKATTEISEKIVAVQSESDQTTKSMDYATQEVTKAAVYINNVGESLTSIVGAVQKVRDQIVHIATAVDKQSAVSEDVAKNIEKTLGIAREIETMSDEVMREVNGLSSVASELRGSTSGFRTVKNIQGRSFNQKRIG</sequence>
<dbReference type="PRINTS" id="PR00260">
    <property type="entry name" value="CHEMTRNSDUCR"/>
</dbReference>
<dbReference type="PANTHER" id="PTHR32089">
    <property type="entry name" value="METHYL-ACCEPTING CHEMOTAXIS PROTEIN MCPB"/>
    <property type="match status" value="1"/>
</dbReference>
<dbReference type="PROSITE" id="PS50885">
    <property type="entry name" value="HAMP"/>
    <property type="match status" value="1"/>
</dbReference>
<evidence type="ECO:0000256" key="4">
    <source>
        <dbReference type="SAM" id="Phobius"/>
    </source>
</evidence>
<dbReference type="CDD" id="cd06225">
    <property type="entry name" value="HAMP"/>
    <property type="match status" value="1"/>
</dbReference>
<dbReference type="Pfam" id="PF11845">
    <property type="entry name" value="Tll0287-like"/>
    <property type="match status" value="1"/>
</dbReference>
<keyword evidence="4" id="KW-0812">Transmembrane</keyword>
<name>A0ABR5SCL7_9BACT</name>
<evidence type="ECO:0000256" key="3">
    <source>
        <dbReference type="PROSITE-ProRule" id="PRU00284"/>
    </source>
</evidence>
<dbReference type="EMBL" id="LNQR01000120">
    <property type="protein sequence ID" value="KWT78145.1"/>
    <property type="molecule type" value="Genomic_DNA"/>
</dbReference>
<dbReference type="CDD" id="cd11386">
    <property type="entry name" value="MCP_signal"/>
    <property type="match status" value="1"/>
</dbReference>
<comment type="caution">
    <text evidence="7">The sequence shown here is derived from an EMBL/GenBank/DDBJ whole genome shotgun (WGS) entry which is preliminary data.</text>
</comment>
<dbReference type="InterPro" id="IPR004090">
    <property type="entry name" value="Chemotax_Me-accpt_rcpt"/>
</dbReference>
<comment type="similarity">
    <text evidence="2">Belongs to the methyl-accepting chemotaxis (MCP) protein family.</text>
</comment>
<dbReference type="InterPro" id="IPR003660">
    <property type="entry name" value="HAMP_dom"/>
</dbReference>
<dbReference type="InterPro" id="IPR021796">
    <property type="entry name" value="Tll0287-like_dom"/>
</dbReference>
<proteinExistence type="inferred from homology"/>
<evidence type="ECO:0000256" key="1">
    <source>
        <dbReference type="ARBA" id="ARBA00023224"/>
    </source>
</evidence>
<dbReference type="SMART" id="SM00304">
    <property type="entry name" value="HAMP"/>
    <property type="match status" value="1"/>
</dbReference>
<evidence type="ECO:0000259" key="5">
    <source>
        <dbReference type="PROSITE" id="PS50111"/>
    </source>
</evidence>
<feature type="domain" description="HAMP" evidence="6">
    <location>
        <begin position="255"/>
        <end position="307"/>
    </location>
</feature>
<keyword evidence="4" id="KW-0472">Membrane</keyword>
<feature type="domain" description="Methyl-accepting transducer" evidence="5">
    <location>
        <begin position="312"/>
        <end position="548"/>
    </location>
</feature>
<keyword evidence="1 3" id="KW-0807">Transducer</keyword>
<feature type="transmembrane region" description="Helical" evidence="4">
    <location>
        <begin position="12"/>
        <end position="34"/>
    </location>
</feature>
<organism evidence="7 8">
    <name type="scientific">Candidatus Magnetominusculus xianensis</name>
    <dbReference type="NCBI Taxonomy" id="1748249"/>
    <lineage>
        <taxon>Bacteria</taxon>
        <taxon>Pseudomonadati</taxon>
        <taxon>Nitrospirota</taxon>
        <taxon>Nitrospiria</taxon>
        <taxon>Nitrospirales</taxon>
        <taxon>Nitrospiraceae</taxon>
        <taxon>Candidatus Magnetominusculus</taxon>
    </lineage>
</organism>
<accession>A0ABR5SCL7</accession>
<feature type="transmembrane region" description="Helical" evidence="4">
    <location>
        <begin position="235"/>
        <end position="253"/>
    </location>
</feature>
<evidence type="ECO:0000313" key="7">
    <source>
        <dbReference type="EMBL" id="KWT78145.1"/>
    </source>
</evidence>
<dbReference type="InterPro" id="IPR004089">
    <property type="entry name" value="MCPsignal_dom"/>
</dbReference>
<dbReference type="RefSeq" id="WP_236861805.1">
    <property type="nucleotide sequence ID" value="NZ_LNQR01000120.1"/>
</dbReference>